<feature type="transmembrane region" description="Helical" evidence="1">
    <location>
        <begin position="125"/>
        <end position="143"/>
    </location>
</feature>
<keyword evidence="1" id="KW-0812">Transmembrane</keyword>
<feature type="transmembrane region" description="Helical" evidence="1">
    <location>
        <begin position="55"/>
        <end position="76"/>
    </location>
</feature>
<evidence type="ECO:0000313" key="3">
    <source>
        <dbReference type="Proteomes" id="UP001595892"/>
    </source>
</evidence>
<feature type="transmembrane region" description="Helical" evidence="1">
    <location>
        <begin position="155"/>
        <end position="173"/>
    </location>
</feature>
<dbReference type="EMBL" id="JBHSGG010000023">
    <property type="protein sequence ID" value="MFC4728183.1"/>
    <property type="molecule type" value="Genomic_DNA"/>
</dbReference>
<reference evidence="3" key="1">
    <citation type="journal article" date="2019" name="Int. J. Syst. Evol. Microbiol.">
        <title>The Global Catalogue of Microorganisms (GCM) 10K type strain sequencing project: providing services to taxonomists for standard genome sequencing and annotation.</title>
        <authorList>
            <consortium name="The Broad Institute Genomics Platform"/>
            <consortium name="The Broad Institute Genome Sequencing Center for Infectious Disease"/>
            <person name="Wu L."/>
            <person name="Ma J."/>
        </authorList>
    </citation>
    <scope>NUCLEOTIDE SEQUENCE [LARGE SCALE GENOMIC DNA]</scope>
    <source>
        <strain evidence="3">CGMCC 1.13574</strain>
    </source>
</reference>
<keyword evidence="3" id="KW-1185">Reference proteome</keyword>
<evidence type="ECO:0000256" key="1">
    <source>
        <dbReference type="SAM" id="Phobius"/>
    </source>
</evidence>
<dbReference type="Pfam" id="PF06197">
    <property type="entry name" value="DUF998"/>
    <property type="match status" value="1"/>
</dbReference>
<dbReference type="RefSeq" id="WP_377004207.1">
    <property type="nucleotide sequence ID" value="NZ_JBHSGG010000023.1"/>
</dbReference>
<accession>A0ABV9NM38</accession>
<proteinExistence type="predicted"/>
<gene>
    <name evidence="2" type="ORF">ACFO3Q_08385</name>
</gene>
<feature type="transmembrane region" description="Helical" evidence="1">
    <location>
        <begin position="193"/>
        <end position="210"/>
    </location>
</feature>
<comment type="caution">
    <text evidence="2">The sequence shown here is derived from an EMBL/GenBank/DDBJ whole genome shotgun (WGS) entry which is preliminary data.</text>
</comment>
<feature type="transmembrane region" description="Helical" evidence="1">
    <location>
        <begin position="88"/>
        <end position="113"/>
    </location>
</feature>
<protein>
    <submittedName>
        <fullName evidence="2">DUF998 domain-containing protein</fullName>
    </submittedName>
</protein>
<dbReference type="Proteomes" id="UP001595892">
    <property type="component" value="Unassembled WGS sequence"/>
</dbReference>
<dbReference type="InterPro" id="IPR009339">
    <property type="entry name" value="DUF998"/>
</dbReference>
<keyword evidence="1" id="KW-0472">Membrane</keyword>
<name>A0ABV9NM38_9GAMM</name>
<sequence>MSRSTSLERAALRCGLLAPLLFVVALVAAGAASPGYEHALHPVALLGSEVGGLPLLWNLGGFVLPGLGIAVFAWGLGCRLGRDGGGSLGRIGLWMLAISGVAFAACGLLPYPLDDAEGDGARLHVLAYTLAMIAFAPGALFVSASLRRRPHWRPLAVVGPALVALFLVSIAWAPAELLGLFLDRPGHAQRLTLALYFGWVALAAVVAVVMKRG</sequence>
<organism evidence="2 3">
    <name type="scientific">Coralloluteibacterium thermophilum</name>
    <dbReference type="NCBI Taxonomy" id="2707049"/>
    <lineage>
        <taxon>Bacteria</taxon>
        <taxon>Pseudomonadati</taxon>
        <taxon>Pseudomonadota</taxon>
        <taxon>Gammaproteobacteria</taxon>
        <taxon>Lysobacterales</taxon>
        <taxon>Lysobacteraceae</taxon>
        <taxon>Coralloluteibacterium</taxon>
    </lineage>
</organism>
<keyword evidence="1" id="KW-1133">Transmembrane helix</keyword>
<evidence type="ECO:0000313" key="2">
    <source>
        <dbReference type="EMBL" id="MFC4728183.1"/>
    </source>
</evidence>